<dbReference type="CDD" id="cd00067">
    <property type="entry name" value="GAL4"/>
    <property type="match status" value="1"/>
</dbReference>
<dbReference type="InterPro" id="IPR036864">
    <property type="entry name" value="Zn2-C6_fun-type_DNA-bd_sf"/>
</dbReference>
<dbReference type="AlphaFoldDB" id="A0AA39GAN1"/>
<evidence type="ECO:0000313" key="5">
    <source>
        <dbReference type="Proteomes" id="UP001175261"/>
    </source>
</evidence>
<gene>
    <name evidence="4" type="ORF">NLU13_9116</name>
</gene>
<keyword evidence="5" id="KW-1185">Reference proteome</keyword>
<dbReference type="Pfam" id="PF00172">
    <property type="entry name" value="Zn_clus"/>
    <property type="match status" value="1"/>
</dbReference>
<dbReference type="GO" id="GO:0008270">
    <property type="term" value="F:zinc ion binding"/>
    <property type="evidence" value="ECO:0007669"/>
    <property type="project" value="InterPro"/>
</dbReference>
<sequence length="459" mass="50991">MKRVRTVEGSCWSCKGRRVKCDLAKPSCGHCQTLGAECVYGSVRVRWSTRPNAFQARIANAPGSSASSSSSSSCELAVYQKRALEYFMNRLWPLFTSERVACPFPVDAATRDRTMLQAVCVISDAHRCRLDRRNSESGVQLRRIHVLASINQAISRVGMARGPQQIQLLYAVLLLYFLDGYIDCKTENAATLSHQMGIRAIINSSGGYQNVLASSNDALCLLISEFVAADLSSALFRNTEPFFPPETWPLLSTYRVWWASDKREALKLGMLFQKIAAMIFYGKGIQSAGETASPKQVEEFEADFSPIYTSVSSSGQAGPPEGHDAGAPCTEESLLRGEFLRAYQHCASIYLYRVICRYPAQHSIVQQHVYGAISKIVAMDDESKLLDCVLLPLCVAGAHLRNASLQRTLFHKLDVIHRNLKFESVGCIKEWITGLWSLEALPQGWTELFQDLNPQAVVI</sequence>
<dbReference type="Proteomes" id="UP001175261">
    <property type="component" value="Unassembled WGS sequence"/>
</dbReference>
<dbReference type="PROSITE" id="PS50048">
    <property type="entry name" value="ZN2_CY6_FUNGAL_2"/>
    <property type="match status" value="1"/>
</dbReference>
<proteinExistence type="predicted"/>
<feature type="domain" description="Zn(2)-C6 fungal-type" evidence="3">
    <location>
        <begin position="10"/>
        <end position="40"/>
    </location>
</feature>
<dbReference type="EMBL" id="JAPDFR010000009">
    <property type="protein sequence ID" value="KAK0383203.1"/>
    <property type="molecule type" value="Genomic_DNA"/>
</dbReference>
<dbReference type="InterPro" id="IPR021858">
    <property type="entry name" value="Fun_TF"/>
</dbReference>
<comment type="caution">
    <text evidence="4">The sequence shown here is derived from an EMBL/GenBank/DDBJ whole genome shotgun (WGS) entry which is preliminary data.</text>
</comment>
<evidence type="ECO:0000256" key="2">
    <source>
        <dbReference type="ARBA" id="ARBA00023242"/>
    </source>
</evidence>
<organism evidence="4 5">
    <name type="scientific">Sarocladium strictum</name>
    <name type="common">Black bundle disease fungus</name>
    <name type="synonym">Acremonium strictum</name>
    <dbReference type="NCBI Taxonomy" id="5046"/>
    <lineage>
        <taxon>Eukaryota</taxon>
        <taxon>Fungi</taxon>
        <taxon>Dikarya</taxon>
        <taxon>Ascomycota</taxon>
        <taxon>Pezizomycotina</taxon>
        <taxon>Sordariomycetes</taxon>
        <taxon>Hypocreomycetidae</taxon>
        <taxon>Hypocreales</taxon>
        <taxon>Sarocladiaceae</taxon>
        <taxon>Sarocladium</taxon>
    </lineage>
</organism>
<dbReference type="Pfam" id="PF11951">
    <property type="entry name" value="Fungal_trans_2"/>
    <property type="match status" value="1"/>
</dbReference>
<dbReference type="GO" id="GO:0000981">
    <property type="term" value="F:DNA-binding transcription factor activity, RNA polymerase II-specific"/>
    <property type="evidence" value="ECO:0007669"/>
    <property type="project" value="InterPro"/>
</dbReference>
<dbReference type="PANTHER" id="PTHR37534">
    <property type="entry name" value="TRANSCRIPTIONAL ACTIVATOR PROTEIN UGA3"/>
    <property type="match status" value="1"/>
</dbReference>
<accession>A0AA39GAN1</accession>
<dbReference type="SMART" id="SM00066">
    <property type="entry name" value="GAL4"/>
    <property type="match status" value="1"/>
</dbReference>
<evidence type="ECO:0000313" key="4">
    <source>
        <dbReference type="EMBL" id="KAK0383203.1"/>
    </source>
</evidence>
<keyword evidence="2" id="KW-0539">Nucleus</keyword>
<protein>
    <recommendedName>
        <fullName evidence="3">Zn(2)-C6 fungal-type domain-containing protein</fullName>
    </recommendedName>
</protein>
<dbReference type="PROSITE" id="PS00463">
    <property type="entry name" value="ZN2_CY6_FUNGAL_1"/>
    <property type="match status" value="1"/>
</dbReference>
<dbReference type="SUPFAM" id="SSF57701">
    <property type="entry name" value="Zn2/Cys6 DNA-binding domain"/>
    <property type="match status" value="1"/>
</dbReference>
<dbReference type="Gene3D" id="4.10.240.10">
    <property type="entry name" value="Zn(2)-C6 fungal-type DNA-binding domain"/>
    <property type="match status" value="1"/>
</dbReference>
<reference evidence="4" key="1">
    <citation type="submission" date="2022-10" db="EMBL/GenBank/DDBJ databases">
        <title>Determination and structural analysis of whole genome sequence of Sarocladium strictum F4-1.</title>
        <authorList>
            <person name="Hu L."/>
            <person name="Jiang Y."/>
        </authorList>
    </citation>
    <scope>NUCLEOTIDE SEQUENCE</scope>
    <source>
        <strain evidence="4">F4-1</strain>
    </source>
</reference>
<evidence type="ECO:0000259" key="3">
    <source>
        <dbReference type="PROSITE" id="PS50048"/>
    </source>
</evidence>
<evidence type="ECO:0000256" key="1">
    <source>
        <dbReference type="ARBA" id="ARBA00004123"/>
    </source>
</evidence>
<name>A0AA39GAN1_SARSR</name>
<dbReference type="GO" id="GO:0005634">
    <property type="term" value="C:nucleus"/>
    <property type="evidence" value="ECO:0007669"/>
    <property type="project" value="UniProtKB-SubCell"/>
</dbReference>
<dbReference type="PANTHER" id="PTHR37534:SF46">
    <property type="entry name" value="ZN(II)2CYS6 TRANSCRIPTION FACTOR (EUROFUNG)"/>
    <property type="match status" value="1"/>
</dbReference>
<dbReference type="InterPro" id="IPR001138">
    <property type="entry name" value="Zn2Cys6_DnaBD"/>
</dbReference>
<comment type="subcellular location">
    <subcellularLocation>
        <location evidence="1">Nucleus</location>
    </subcellularLocation>
</comment>